<dbReference type="STRING" id="665912.M2TAP8"/>
<reference evidence="6" key="2">
    <citation type="journal article" date="2013" name="PLoS Genet.">
        <title>Comparative genome structure, secondary metabolite, and effector coding capacity across Cochliobolus pathogens.</title>
        <authorList>
            <person name="Condon B.J."/>
            <person name="Leng Y."/>
            <person name="Wu D."/>
            <person name="Bushley K.E."/>
            <person name="Ohm R.A."/>
            <person name="Otillar R."/>
            <person name="Martin J."/>
            <person name="Schackwitz W."/>
            <person name="Grimwood J."/>
            <person name="MohdZainudin N."/>
            <person name="Xue C."/>
            <person name="Wang R."/>
            <person name="Manning V.A."/>
            <person name="Dhillon B."/>
            <person name="Tu Z.J."/>
            <person name="Steffenson B.J."/>
            <person name="Salamov A."/>
            <person name="Sun H."/>
            <person name="Lowry S."/>
            <person name="LaButti K."/>
            <person name="Han J."/>
            <person name="Copeland A."/>
            <person name="Lindquist E."/>
            <person name="Barry K."/>
            <person name="Schmutz J."/>
            <person name="Baker S.E."/>
            <person name="Ciuffetti L.M."/>
            <person name="Grigoriev I.V."/>
            <person name="Zhong S."/>
            <person name="Turgeon B.G."/>
        </authorList>
    </citation>
    <scope>NUCLEOTIDE SEQUENCE [LARGE SCALE GENOMIC DNA]</scope>
    <source>
        <strain evidence="6">ND90Pr / ATCC 201652</strain>
    </source>
</reference>
<evidence type="ECO:0000313" key="5">
    <source>
        <dbReference type="EMBL" id="EMD65967.1"/>
    </source>
</evidence>
<keyword evidence="6" id="KW-1185">Reference proteome</keyword>
<dbReference type="Proteomes" id="UP000016934">
    <property type="component" value="Unassembled WGS sequence"/>
</dbReference>
<evidence type="ECO:0000256" key="1">
    <source>
        <dbReference type="ARBA" id="ARBA00022737"/>
    </source>
</evidence>
<dbReference type="Pfam" id="PF24883">
    <property type="entry name" value="NPHP3_N"/>
    <property type="match status" value="1"/>
</dbReference>
<dbReference type="InterPro" id="IPR002110">
    <property type="entry name" value="Ankyrin_rpt"/>
</dbReference>
<dbReference type="EMBL" id="KB445641">
    <property type="protein sequence ID" value="EMD65967.1"/>
    <property type="molecule type" value="Genomic_DNA"/>
</dbReference>
<dbReference type="Pfam" id="PF12796">
    <property type="entry name" value="Ank_2"/>
    <property type="match status" value="1"/>
</dbReference>
<feature type="repeat" description="ANK" evidence="2">
    <location>
        <begin position="468"/>
        <end position="500"/>
    </location>
</feature>
<protein>
    <submittedName>
        <fullName evidence="5">Uncharacterized protein</fullName>
    </submittedName>
</protein>
<reference evidence="5 6" key="1">
    <citation type="journal article" date="2012" name="PLoS Pathog.">
        <title>Diverse lifestyles and strategies of plant pathogenesis encoded in the genomes of eighteen Dothideomycetes fungi.</title>
        <authorList>
            <person name="Ohm R.A."/>
            <person name="Feau N."/>
            <person name="Henrissat B."/>
            <person name="Schoch C.L."/>
            <person name="Horwitz B.A."/>
            <person name="Barry K.W."/>
            <person name="Condon B.J."/>
            <person name="Copeland A.C."/>
            <person name="Dhillon B."/>
            <person name="Glaser F."/>
            <person name="Hesse C.N."/>
            <person name="Kosti I."/>
            <person name="LaButti K."/>
            <person name="Lindquist E.A."/>
            <person name="Lucas S."/>
            <person name="Salamov A.A."/>
            <person name="Bradshaw R.E."/>
            <person name="Ciuffetti L."/>
            <person name="Hamelin R.C."/>
            <person name="Kema G.H.J."/>
            <person name="Lawrence C."/>
            <person name="Scott J.A."/>
            <person name="Spatafora J.W."/>
            <person name="Turgeon B.G."/>
            <person name="de Wit P.J.G.M."/>
            <person name="Zhong S."/>
            <person name="Goodwin S.B."/>
            <person name="Grigoriev I.V."/>
        </authorList>
    </citation>
    <scope>NUCLEOTIDE SEQUENCE [LARGE SCALE GENOMIC DNA]</scope>
    <source>
        <strain evidence="6">ND90Pr / ATCC 201652</strain>
    </source>
</reference>
<gene>
    <name evidence="5" type="ORF">COCSADRAFT_86456</name>
</gene>
<feature type="non-terminal residue" evidence="5">
    <location>
        <position position="671"/>
    </location>
</feature>
<keyword evidence="2" id="KW-0040">ANK repeat</keyword>
<dbReference type="Pfam" id="PF22939">
    <property type="entry name" value="WHD_GPIID"/>
    <property type="match status" value="1"/>
</dbReference>
<dbReference type="PROSITE" id="PS50088">
    <property type="entry name" value="ANK_REPEAT"/>
    <property type="match status" value="4"/>
</dbReference>
<feature type="repeat" description="ANK" evidence="2">
    <location>
        <begin position="501"/>
        <end position="533"/>
    </location>
</feature>
<feature type="repeat" description="ANK" evidence="2">
    <location>
        <begin position="604"/>
        <end position="644"/>
    </location>
</feature>
<dbReference type="InterPro" id="IPR054471">
    <property type="entry name" value="GPIID_WHD"/>
</dbReference>
<feature type="domain" description="Nephrocystin 3-like N-terminal" evidence="4">
    <location>
        <begin position="3"/>
        <end position="168"/>
    </location>
</feature>
<dbReference type="InterPro" id="IPR056884">
    <property type="entry name" value="NPHP3-like_N"/>
</dbReference>
<proteinExistence type="predicted"/>
<dbReference type="AlphaFoldDB" id="M2TAP8"/>
<dbReference type="GeneID" id="19141111"/>
<evidence type="ECO:0000259" key="4">
    <source>
        <dbReference type="Pfam" id="PF24883"/>
    </source>
</evidence>
<dbReference type="Pfam" id="PF00023">
    <property type="entry name" value="Ank"/>
    <property type="match status" value="1"/>
</dbReference>
<dbReference type="InterPro" id="IPR036770">
    <property type="entry name" value="Ankyrin_rpt-contain_sf"/>
</dbReference>
<dbReference type="RefSeq" id="XP_007698977.1">
    <property type="nucleotide sequence ID" value="XM_007700787.1"/>
</dbReference>
<dbReference type="SUPFAM" id="SSF48403">
    <property type="entry name" value="Ankyrin repeat"/>
    <property type="match status" value="1"/>
</dbReference>
<sequence>IKNNANYQSWERGKIPLLWITGGPGKGKTMLSIFLTEHLEQELSNEKIKQVVYYFCIHQKHDKGTDLLRSLIYQIINKRPELAKNAFPYLEMPERRAHTLSFWASLWIIFQKIIADATLGHIFCIVDGFDECDEDTQRFLVPRFVDQLGLQTSPNQPENILRFVIVSRDVDGLEVCKKVNPDKDHVSNGGGDIELFVGEKVHELFQRKRLDNTFRPTVQDALLSRASGTFLWVGFVVNELLKMRTWSQVCQQLESLPVDLSNMYDRILLGIPPDNQKTSSLILQWVCLAQRPLEFAELAQALGLQPTLQIICSKDIDPVPKSVLLKKTTMDAISLCGQMLKVEHEEVTLIHQSARDYLLRRNRDSNNILEFFRIRQKETHRLIARICFDYIAEKSDSRAKSTNPEATDSESSPLFRYAAYHWDTHARLCLDAANELYNDLYQFFEPDSTLRTKWWQSFIQMRWNWDYSGRTPLYASCQSGVVENVRLLIEMGADIWVKDDKGGTLLHMAVDSGSESMVRPFLHKGQDFQAKKKAGKTLLHQIACSIVPKDGMAIFRLLISLGVDINRKNYESSTALHMGANVIYPEIVQPLIEYGADIEARDTSGKTSLYCAILARSQGLMKSHHTETIKVLIQGGADVSARDNQGYTPLDYAGSLFKEEVGTWIMERMLN</sequence>
<dbReference type="HOGENOM" id="CLU_000288_34_23_1"/>
<evidence type="ECO:0000259" key="3">
    <source>
        <dbReference type="Pfam" id="PF22939"/>
    </source>
</evidence>
<evidence type="ECO:0000313" key="6">
    <source>
        <dbReference type="Proteomes" id="UP000016934"/>
    </source>
</evidence>
<dbReference type="PANTHER" id="PTHR10039:SF14">
    <property type="entry name" value="NACHT DOMAIN-CONTAINING PROTEIN"/>
    <property type="match status" value="1"/>
</dbReference>
<dbReference type="Gene3D" id="1.25.40.20">
    <property type="entry name" value="Ankyrin repeat-containing domain"/>
    <property type="match status" value="2"/>
</dbReference>
<feature type="domain" description="GPI inositol-deacylase winged helix" evidence="3">
    <location>
        <begin position="276"/>
        <end position="366"/>
    </location>
</feature>
<evidence type="ECO:0000256" key="2">
    <source>
        <dbReference type="PROSITE-ProRule" id="PRU00023"/>
    </source>
</evidence>
<accession>M2TAP8</accession>
<feature type="repeat" description="ANK" evidence="2">
    <location>
        <begin position="571"/>
        <end position="603"/>
    </location>
</feature>
<dbReference type="InterPro" id="IPR027417">
    <property type="entry name" value="P-loop_NTPase"/>
</dbReference>
<dbReference type="PROSITE" id="PS50297">
    <property type="entry name" value="ANK_REP_REGION"/>
    <property type="match status" value="3"/>
</dbReference>
<dbReference type="Gene3D" id="3.40.50.300">
    <property type="entry name" value="P-loop containing nucleotide triphosphate hydrolases"/>
    <property type="match status" value="1"/>
</dbReference>
<organism evidence="5 6">
    <name type="scientific">Cochliobolus sativus (strain ND90Pr / ATCC 201652)</name>
    <name type="common">Common root rot and spot blotch fungus</name>
    <name type="synonym">Bipolaris sorokiniana</name>
    <dbReference type="NCBI Taxonomy" id="665912"/>
    <lineage>
        <taxon>Eukaryota</taxon>
        <taxon>Fungi</taxon>
        <taxon>Dikarya</taxon>
        <taxon>Ascomycota</taxon>
        <taxon>Pezizomycotina</taxon>
        <taxon>Dothideomycetes</taxon>
        <taxon>Pleosporomycetidae</taxon>
        <taxon>Pleosporales</taxon>
        <taxon>Pleosporineae</taxon>
        <taxon>Pleosporaceae</taxon>
        <taxon>Bipolaris</taxon>
    </lineage>
</organism>
<dbReference type="SUPFAM" id="SSF52540">
    <property type="entry name" value="P-loop containing nucleoside triphosphate hydrolases"/>
    <property type="match status" value="1"/>
</dbReference>
<dbReference type="SMART" id="SM00248">
    <property type="entry name" value="ANK"/>
    <property type="match status" value="5"/>
</dbReference>
<dbReference type="eggNOG" id="KOG4412">
    <property type="taxonomic scope" value="Eukaryota"/>
</dbReference>
<dbReference type="KEGG" id="bsc:COCSADRAFT_86456"/>
<dbReference type="PANTHER" id="PTHR10039">
    <property type="entry name" value="AMELOGENIN"/>
    <property type="match status" value="1"/>
</dbReference>
<dbReference type="OrthoDB" id="5418336at2759"/>
<keyword evidence="1" id="KW-0677">Repeat</keyword>
<name>M2TAP8_COCSN</name>
<dbReference type="OMA" id="WINHSNI"/>